<name>A0A1F6XEZ4_9BACT</name>
<dbReference type="Pfam" id="PF02875">
    <property type="entry name" value="Mur_ligase_C"/>
    <property type="match status" value="1"/>
</dbReference>
<dbReference type="GO" id="GO:0051301">
    <property type="term" value="P:cell division"/>
    <property type="evidence" value="ECO:0007669"/>
    <property type="project" value="UniProtKB-KW"/>
</dbReference>
<evidence type="ECO:0000256" key="3">
    <source>
        <dbReference type="RuleBase" id="RU004135"/>
    </source>
</evidence>
<organism evidence="6 7">
    <name type="scientific">Candidatus Nomurabacteria bacterium RIFCSPLOWO2_01_FULL_46_18</name>
    <dbReference type="NCBI Taxonomy" id="1801783"/>
    <lineage>
        <taxon>Bacteria</taxon>
        <taxon>Candidatus Nomuraibacteriota</taxon>
    </lineage>
</organism>
<dbReference type="GO" id="GO:0008765">
    <property type="term" value="F:UDP-N-acetylmuramoylalanyl-D-glutamate-2,6-diaminopimelate ligase activity"/>
    <property type="evidence" value="ECO:0007669"/>
    <property type="project" value="UniProtKB-UniRule"/>
</dbReference>
<dbReference type="GO" id="GO:0071555">
    <property type="term" value="P:cell wall organization"/>
    <property type="evidence" value="ECO:0007669"/>
    <property type="project" value="UniProtKB-KW"/>
</dbReference>
<keyword evidence="2" id="KW-0547">Nucleotide-binding</keyword>
<proteinExistence type="inferred from homology"/>
<comment type="pathway">
    <text evidence="2 3">Cell wall biogenesis; peptidoglycan biosynthesis.</text>
</comment>
<comment type="catalytic activity">
    <reaction evidence="2">
        <text>UDP-N-acetyl-alpha-D-muramoyl-L-alanyl-D-glutamate + meso-2,6-diaminopimelate + ATP = UDP-N-acetyl-alpha-D-muramoyl-L-alanyl-gamma-D-glutamyl-meso-2,6-diaminopimelate + ADP + phosphate + H(+)</text>
        <dbReference type="Rhea" id="RHEA:23676"/>
        <dbReference type="ChEBI" id="CHEBI:15378"/>
        <dbReference type="ChEBI" id="CHEBI:30616"/>
        <dbReference type="ChEBI" id="CHEBI:43474"/>
        <dbReference type="ChEBI" id="CHEBI:57791"/>
        <dbReference type="ChEBI" id="CHEBI:83900"/>
        <dbReference type="ChEBI" id="CHEBI:83905"/>
        <dbReference type="ChEBI" id="CHEBI:456216"/>
        <dbReference type="EC" id="6.3.2.13"/>
    </reaction>
</comment>
<dbReference type="UniPathway" id="UPA00219"/>
<keyword evidence="2" id="KW-0460">Magnesium</keyword>
<dbReference type="AlphaFoldDB" id="A0A1F6XEZ4"/>
<evidence type="ECO:0000313" key="7">
    <source>
        <dbReference type="Proteomes" id="UP000179381"/>
    </source>
</evidence>
<feature type="domain" description="Mur ligase central" evidence="5">
    <location>
        <begin position="33"/>
        <end position="232"/>
    </location>
</feature>
<dbReference type="NCBIfam" id="TIGR01085">
    <property type="entry name" value="murE"/>
    <property type="match status" value="1"/>
</dbReference>
<sequence>MINKLKRIWWSGKLMLARVYYGDPARKLKTVGVTGTNGKTTTATLLYKIATALGYKAGLVSTVEILIAGEKINTKENTPGTTPDSVFLVKLFSRMAAAGCEYVFMEVSSHALDQNRVAGINFSGGIFTNLTHDHLDYHGNLENYFQAKKKFFDKLPTSAFALSNADDTHGRVILQHSRAKKFFYGFEDKEVNFKGSIDKLDFSGLELNFNNEMIKSKLLGKFNAYNLLAVWSACRLLGFDMEGFTSPSPGGVNKILESIAPPRGRFEHLKAPNGALVIVDYAHSPDALEKVLIAAREVLPVRGKLIALAGCGGDRDPLKRPKMGKIVASLADIPILTSDNPRSEDPGQIIAEMLTDLSPEDSSKVKTITNRREAIAEAMRLAGSGDIILCAGKGHEDYQEIKGVRHHFDDREEFEKIFKSNLATLGHQG</sequence>
<keyword evidence="2 3" id="KW-0133">Cell shape</keyword>
<feature type="binding site" evidence="2">
    <location>
        <position position="114"/>
    </location>
    <ligand>
        <name>UDP-N-acetyl-alpha-D-muramoyl-L-alanyl-D-glutamate</name>
        <dbReference type="ChEBI" id="CHEBI:83900"/>
    </ligand>
</feature>
<dbReference type="GO" id="GO:0008360">
    <property type="term" value="P:regulation of cell shape"/>
    <property type="evidence" value="ECO:0007669"/>
    <property type="project" value="UniProtKB-KW"/>
</dbReference>
<dbReference type="GO" id="GO:0005524">
    <property type="term" value="F:ATP binding"/>
    <property type="evidence" value="ECO:0007669"/>
    <property type="project" value="UniProtKB-UniRule"/>
</dbReference>
<comment type="cofactor">
    <cofactor evidence="2">
        <name>Mg(2+)</name>
        <dbReference type="ChEBI" id="CHEBI:18420"/>
    </cofactor>
</comment>
<evidence type="ECO:0000259" key="5">
    <source>
        <dbReference type="Pfam" id="PF08245"/>
    </source>
</evidence>
<dbReference type="Gene3D" id="3.40.1190.10">
    <property type="entry name" value="Mur-like, catalytic domain"/>
    <property type="match status" value="1"/>
</dbReference>
<keyword evidence="2 3" id="KW-0573">Peptidoglycan synthesis</keyword>
<keyword evidence="2 3" id="KW-0132">Cell division</keyword>
<dbReference type="NCBIfam" id="NF001126">
    <property type="entry name" value="PRK00139.1-4"/>
    <property type="match status" value="1"/>
</dbReference>
<dbReference type="InterPro" id="IPR005761">
    <property type="entry name" value="UDP-N-AcMur-Glu-dNH2Pim_ligase"/>
</dbReference>
<keyword evidence="2" id="KW-0963">Cytoplasm</keyword>
<dbReference type="GO" id="GO:0005737">
    <property type="term" value="C:cytoplasm"/>
    <property type="evidence" value="ECO:0007669"/>
    <property type="project" value="UniProtKB-SubCell"/>
</dbReference>
<keyword evidence="2 3" id="KW-0131">Cell cycle</keyword>
<dbReference type="GO" id="GO:0009252">
    <property type="term" value="P:peptidoglycan biosynthetic process"/>
    <property type="evidence" value="ECO:0007669"/>
    <property type="project" value="UniProtKB-UniRule"/>
</dbReference>
<comment type="PTM">
    <text evidence="2">Carboxylation is probably crucial for Mg(2+) binding and, consequently, for the gamma-phosphate positioning of ATP.</text>
</comment>
<dbReference type="SUPFAM" id="SSF53623">
    <property type="entry name" value="MurD-like peptide ligases, catalytic domain"/>
    <property type="match status" value="1"/>
</dbReference>
<comment type="similarity">
    <text evidence="1 2">Belongs to the MurCDEF family. MurE subfamily.</text>
</comment>
<feature type="binding site" evidence="2">
    <location>
        <position position="396"/>
    </location>
    <ligand>
        <name>meso-2,6-diaminopimelate</name>
        <dbReference type="ChEBI" id="CHEBI:57791"/>
    </ligand>
</feature>
<feature type="domain" description="Mur ligase C-terminal" evidence="4">
    <location>
        <begin position="264"/>
        <end position="394"/>
    </location>
</feature>
<feature type="binding site" evidence="2">
    <location>
        <position position="315"/>
    </location>
    <ligand>
        <name>meso-2,6-diaminopimelate</name>
        <dbReference type="ChEBI" id="CHEBI:57791"/>
    </ligand>
</feature>
<dbReference type="PANTHER" id="PTHR23135">
    <property type="entry name" value="MUR LIGASE FAMILY MEMBER"/>
    <property type="match status" value="1"/>
</dbReference>
<evidence type="ECO:0000313" key="6">
    <source>
        <dbReference type="EMBL" id="OGI92665.1"/>
    </source>
</evidence>
<feature type="binding site" evidence="2">
    <location>
        <position position="108"/>
    </location>
    <ligand>
        <name>UDP-N-acetyl-alpha-D-muramoyl-L-alanyl-D-glutamate</name>
        <dbReference type="ChEBI" id="CHEBI:83900"/>
    </ligand>
</feature>
<comment type="caution">
    <text evidence="6">The sequence shown here is derived from an EMBL/GenBank/DDBJ whole genome shotgun (WGS) entry which is preliminary data.</text>
</comment>
<dbReference type="InterPro" id="IPR004101">
    <property type="entry name" value="Mur_ligase_C"/>
</dbReference>
<gene>
    <name evidence="2" type="primary">murE</name>
    <name evidence="6" type="ORF">A2933_02555</name>
</gene>
<feature type="binding site" evidence="2">
    <location>
        <position position="116"/>
    </location>
    <ligand>
        <name>UDP-N-acetyl-alpha-D-muramoyl-L-alanyl-D-glutamate</name>
        <dbReference type="ChEBI" id="CHEBI:83900"/>
    </ligand>
</feature>
<dbReference type="SUPFAM" id="SSF53244">
    <property type="entry name" value="MurD-like peptide ligases, peptide-binding domain"/>
    <property type="match status" value="1"/>
</dbReference>
<evidence type="ECO:0000256" key="1">
    <source>
        <dbReference type="ARBA" id="ARBA00005898"/>
    </source>
</evidence>
<dbReference type="GO" id="GO:0000287">
    <property type="term" value="F:magnesium ion binding"/>
    <property type="evidence" value="ECO:0007669"/>
    <property type="project" value="UniProtKB-UniRule"/>
</dbReference>
<dbReference type="PANTHER" id="PTHR23135:SF4">
    <property type="entry name" value="UDP-N-ACETYLMURAMOYL-L-ALANYL-D-GLUTAMATE--2,6-DIAMINOPIMELATE LIGASE MURE HOMOLOG, CHLOROPLASTIC"/>
    <property type="match status" value="1"/>
</dbReference>
<comment type="subcellular location">
    <subcellularLocation>
        <location evidence="2 3">Cytoplasm</location>
    </subcellularLocation>
</comment>
<accession>A0A1F6XEZ4</accession>
<dbReference type="EC" id="6.3.2.13" evidence="2"/>
<dbReference type="Gene3D" id="3.90.190.20">
    <property type="entry name" value="Mur ligase, C-terminal domain"/>
    <property type="match status" value="1"/>
</dbReference>
<evidence type="ECO:0000259" key="4">
    <source>
        <dbReference type="Pfam" id="PF02875"/>
    </source>
</evidence>
<evidence type="ECO:0000256" key="2">
    <source>
        <dbReference type="HAMAP-Rule" id="MF_00208"/>
    </source>
</evidence>
<feature type="modified residue" description="N6-carboxylysine" evidence="2">
    <location>
        <position position="148"/>
    </location>
</feature>
<feature type="binding site" evidence="2">
    <location>
        <position position="392"/>
    </location>
    <ligand>
        <name>meso-2,6-diaminopimelate</name>
        <dbReference type="ChEBI" id="CHEBI:57791"/>
    </ligand>
</feature>
<protein>
    <recommendedName>
        <fullName evidence="2">UDP-N-acetylmuramoyl-L-alanyl-D-glutamate--2,6-diaminopimelate ligase</fullName>
        <ecNumber evidence="2">6.3.2.13</ecNumber>
    </recommendedName>
    <alternativeName>
        <fullName evidence="2">Meso-A2pm-adding enzyme</fullName>
    </alternativeName>
    <alternativeName>
        <fullName evidence="2">Meso-diaminopimelate-adding enzyme</fullName>
    </alternativeName>
    <alternativeName>
        <fullName evidence="2">UDP-MurNAc-L-Ala-D-Glu:meso-diaminopimelate ligase</fullName>
    </alternativeName>
    <alternativeName>
        <fullName evidence="2">UDP-MurNAc-tripeptide synthetase</fullName>
    </alternativeName>
    <alternativeName>
        <fullName evidence="2">UDP-N-acetylmuramyl-tripeptide synthetase</fullName>
    </alternativeName>
</protein>
<dbReference type="HAMAP" id="MF_00208">
    <property type="entry name" value="MurE"/>
    <property type="match status" value="1"/>
</dbReference>
<dbReference type="InterPro" id="IPR036615">
    <property type="entry name" value="Mur_ligase_C_dom_sf"/>
</dbReference>
<comment type="caution">
    <text evidence="2">Lacks conserved residue(s) required for the propagation of feature annotation.</text>
</comment>
<dbReference type="Pfam" id="PF08245">
    <property type="entry name" value="Mur_ligase_M"/>
    <property type="match status" value="1"/>
</dbReference>
<reference evidence="6 7" key="1">
    <citation type="journal article" date="2016" name="Nat. Commun.">
        <title>Thousands of microbial genomes shed light on interconnected biogeochemical processes in an aquifer system.</title>
        <authorList>
            <person name="Anantharaman K."/>
            <person name="Brown C.T."/>
            <person name="Hug L.A."/>
            <person name="Sharon I."/>
            <person name="Castelle C.J."/>
            <person name="Probst A.J."/>
            <person name="Thomas B.C."/>
            <person name="Singh A."/>
            <person name="Wilkins M.J."/>
            <person name="Karaoz U."/>
            <person name="Brodie E.L."/>
            <person name="Williams K.H."/>
            <person name="Hubbard S.S."/>
            <person name="Banfield J.F."/>
        </authorList>
    </citation>
    <scope>NUCLEOTIDE SEQUENCE [LARGE SCALE GENOMIC DNA]</scope>
</reference>
<keyword evidence="2" id="KW-0436">Ligase</keyword>
<comment type="function">
    <text evidence="2">Catalyzes the addition of meso-diaminopimelic acid to the nucleotide precursor UDP-N-acetylmuramoyl-L-alanyl-D-glutamate (UMAG) in the biosynthesis of bacterial cell-wall peptidoglycan.</text>
</comment>
<feature type="binding site" evidence="2">
    <location>
        <begin position="35"/>
        <end position="41"/>
    </location>
    <ligand>
        <name>ATP</name>
        <dbReference type="ChEBI" id="CHEBI:30616"/>
    </ligand>
</feature>
<keyword evidence="2" id="KW-0067">ATP-binding</keyword>
<dbReference type="InterPro" id="IPR036565">
    <property type="entry name" value="Mur-like_cat_sf"/>
</dbReference>
<feature type="short sequence motif" description="Meso-diaminopimelate recognition motif" evidence="2">
    <location>
        <begin position="339"/>
        <end position="342"/>
    </location>
</feature>
<dbReference type="EMBL" id="MFVH01000004">
    <property type="protein sequence ID" value="OGI92665.1"/>
    <property type="molecule type" value="Genomic_DNA"/>
</dbReference>
<feature type="binding site" evidence="2">
    <location>
        <begin position="339"/>
        <end position="342"/>
    </location>
    <ligand>
        <name>meso-2,6-diaminopimelate</name>
        <dbReference type="ChEBI" id="CHEBI:57791"/>
    </ligand>
</feature>
<keyword evidence="2 3" id="KW-0961">Cell wall biogenesis/degradation</keyword>
<dbReference type="Proteomes" id="UP000179381">
    <property type="component" value="Unassembled WGS sequence"/>
</dbReference>
<dbReference type="InterPro" id="IPR013221">
    <property type="entry name" value="Mur_ligase_cen"/>
</dbReference>
<feature type="binding site" evidence="2">
    <location>
        <begin position="81"/>
        <end position="82"/>
    </location>
    <ligand>
        <name>UDP-N-acetyl-alpha-D-muramoyl-L-alanyl-D-glutamate</name>
        <dbReference type="ChEBI" id="CHEBI:83900"/>
    </ligand>
</feature>